<name>A0AAD6LN86_9ROSI</name>
<feature type="compositionally biased region" description="Polar residues" evidence="1">
    <location>
        <begin position="45"/>
        <end position="57"/>
    </location>
</feature>
<protein>
    <submittedName>
        <fullName evidence="2">Uncharacterized protein</fullName>
    </submittedName>
</protein>
<evidence type="ECO:0000256" key="1">
    <source>
        <dbReference type="SAM" id="MobiDB-lite"/>
    </source>
</evidence>
<dbReference type="AlphaFoldDB" id="A0AAD6LN86"/>
<dbReference type="Proteomes" id="UP001164929">
    <property type="component" value="Chromosome 15"/>
</dbReference>
<accession>A0AAD6LN86</accession>
<comment type="caution">
    <text evidence="2">The sequence shown here is derived from an EMBL/GenBank/DDBJ whole genome shotgun (WGS) entry which is preliminary data.</text>
</comment>
<evidence type="ECO:0000313" key="2">
    <source>
        <dbReference type="EMBL" id="KAJ6970204.1"/>
    </source>
</evidence>
<evidence type="ECO:0000313" key="3">
    <source>
        <dbReference type="Proteomes" id="UP001164929"/>
    </source>
</evidence>
<feature type="region of interest" description="Disordered" evidence="1">
    <location>
        <begin position="45"/>
        <end position="69"/>
    </location>
</feature>
<organism evidence="2 3">
    <name type="scientific">Populus alba x Populus x berolinensis</name>
    <dbReference type="NCBI Taxonomy" id="444605"/>
    <lineage>
        <taxon>Eukaryota</taxon>
        <taxon>Viridiplantae</taxon>
        <taxon>Streptophyta</taxon>
        <taxon>Embryophyta</taxon>
        <taxon>Tracheophyta</taxon>
        <taxon>Spermatophyta</taxon>
        <taxon>Magnoliopsida</taxon>
        <taxon>eudicotyledons</taxon>
        <taxon>Gunneridae</taxon>
        <taxon>Pentapetalae</taxon>
        <taxon>rosids</taxon>
        <taxon>fabids</taxon>
        <taxon>Malpighiales</taxon>
        <taxon>Salicaceae</taxon>
        <taxon>Saliceae</taxon>
        <taxon>Populus</taxon>
    </lineage>
</organism>
<feature type="compositionally biased region" description="Basic and acidic residues" evidence="1">
    <location>
        <begin position="59"/>
        <end position="69"/>
    </location>
</feature>
<reference evidence="2" key="1">
    <citation type="journal article" date="2023" name="Mol. Ecol. Resour.">
        <title>Chromosome-level genome assembly of a triploid poplar Populus alba 'Berolinensis'.</title>
        <authorList>
            <person name="Chen S."/>
            <person name="Yu Y."/>
            <person name="Wang X."/>
            <person name="Wang S."/>
            <person name="Zhang T."/>
            <person name="Zhou Y."/>
            <person name="He R."/>
            <person name="Meng N."/>
            <person name="Wang Y."/>
            <person name="Liu W."/>
            <person name="Liu Z."/>
            <person name="Liu J."/>
            <person name="Guo Q."/>
            <person name="Huang H."/>
            <person name="Sederoff R.R."/>
            <person name="Wang G."/>
            <person name="Qu G."/>
            <person name="Chen S."/>
        </authorList>
    </citation>
    <scope>NUCLEOTIDE SEQUENCE</scope>
    <source>
        <strain evidence="2">SC-2020</strain>
    </source>
</reference>
<gene>
    <name evidence="2" type="ORF">NC653_034705</name>
</gene>
<proteinExistence type="predicted"/>
<keyword evidence="3" id="KW-1185">Reference proteome</keyword>
<dbReference type="EMBL" id="JAQIZT010000015">
    <property type="protein sequence ID" value="KAJ6970204.1"/>
    <property type="molecule type" value="Genomic_DNA"/>
</dbReference>
<sequence>MGEFCERIVGGREMRRSKTSEVIAMVGGSEYREAMINHIMEMSKLTQPDQNPYQNPDSKGAKNKAEQPG</sequence>